<evidence type="ECO:0000259" key="1">
    <source>
        <dbReference type="Pfam" id="PF12728"/>
    </source>
</evidence>
<dbReference type="Pfam" id="PF12728">
    <property type="entry name" value="HTH_17"/>
    <property type="match status" value="1"/>
</dbReference>
<evidence type="ECO:0000313" key="2">
    <source>
        <dbReference type="EMBL" id="MBH0781349.1"/>
    </source>
</evidence>
<proteinExistence type="predicted"/>
<dbReference type="AlphaFoldDB" id="A0A931IH62"/>
<sequence>MTIEDIHALPAMLGIEVAGRALGLSRQHAYTLRMNGEFPVQVRRIGSRYKVSKADVMRYLGIDPSAHGVTTPPAATDNDGGISPVVTIRSGRVVHPVTGKVIEPDKGYKVDGRAMLGADIIAVLHRWGVVA</sequence>
<comment type="caution">
    <text evidence="2">The sequence shown here is derived from an EMBL/GenBank/DDBJ whole genome shotgun (WGS) entry which is preliminary data.</text>
</comment>
<dbReference type="RefSeq" id="WP_196153625.1">
    <property type="nucleotide sequence ID" value="NZ_JADMLG010000023.1"/>
</dbReference>
<gene>
    <name evidence="2" type="ORF">IT779_34260</name>
</gene>
<name>A0A931IH62_9NOCA</name>
<dbReference type="Proteomes" id="UP000655751">
    <property type="component" value="Unassembled WGS sequence"/>
</dbReference>
<reference evidence="2" key="1">
    <citation type="submission" date="2020-11" db="EMBL/GenBank/DDBJ databases">
        <title>Nocardia NEAU-351.nov., a novel actinomycete isolated from the cow dung.</title>
        <authorList>
            <person name="Zhang X."/>
        </authorList>
    </citation>
    <scope>NUCLEOTIDE SEQUENCE</scope>
    <source>
        <strain evidence="2">NEAU-351</strain>
    </source>
</reference>
<accession>A0A931IH62</accession>
<dbReference type="InterPro" id="IPR041657">
    <property type="entry name" value="HTH_17"/>
</dbReference>
<keyword evidence="3" id="KW-1185">Reference proteome</keyword>
<protein>
    <submittedName>
        <fullName evidence="2">Helix-turn-helix domain-containing protein</fullName>
    </submittedName>
</protein>
<organism evidence="2 3">
    <name type="scientific">Nocardia bovistercoris</name>
    <dbReference type="NCBI Taxonomy" id="2785916"/>
    <lineage>
        <taxon>Bacteria</taxon>
        <taxon>Bacillati</taxon>
        <taxon>Actinomycetota</taxon>
        <taxon>Actinomycetes</taxon>
        <taxon>Mycobacteriales</taxon>
        <taxon>Nocardiaceae</taxon>
        <taxon>Nocardia</taxon>
    </lineage>
</organism>
<dbReference type="EMBL" id="JADMLG010000023">
    <property type="protein sequence ID" value="MBH0781349.1"/>
    <property type="molecule type" value="Genomic_DNA"/>
</dbReference>
<evidence type="ECO:0000313" key="3">
    <source>
        <dbReference type="Proteomes" id="UP000655751"/>
    </source>
</evidence>
<feature type="domain" description="Helix-turn-helix" evidence="1">
    <location>
        <begin position="16"/>
        <end position="60"/>
    </location>
</feature>